<proteinExistence type="predicted"/>
<dbReference type="EMBL" id="CAFAAL010000296">
    <property type="protein sequence ID" value="CAB4823808.1"/>
    <property type="molecule type" value="Genomic_DNA"/>
</dbReference>
<organism evidence="1">
    <name type="scientific">freshwater metagenome</name>
    <dbReference type="NCBI Taxonomy" id="449393"/>
    <lineage>
        <taxon>unclassified sequences</taxon>
        <taxon>metagenomes</taxon>
        <taxon>ecological metagenomes</taxon>
    </lineage>
</organism>
<dbReference type="AlphaFoldDB" id="A0A6J6ZTG5"/>
<sequence>MSAKAMVPGRWAITIVVRPFMTVAIASRISCSFDGSTADVASSSTSTRGSETIARAIAIRWRCPPDNEYPRSPRIV</sequence>
<name>A0A6J6ZTG5_9ZZZZ</name>
<evidence type="ECO:0000313" key="1">
    <source>
        <dbReference type="EMBL" id="CAB4823808.1"/>
    </source>
</evidence>
<gene>
    <name evidence="1" type="ORF">UFOPK3004_01991</name>
</gene>
<dbReference type="AntiFam" id="ANF00062">
    <property type="entry name" value="Shadow ORF (opposite ABC transporter protein)"/>
</dbReference>
<reference evidence="1" key="1">
    <citation type="submission" date="2020-05" db="EMBL/GenBank/DDBJ databases">
        <authorList>
            <person name="Chiriac C."/>
            <person name="Salcher M."/>
            <person name="Ghai R."/>
            <person name="Kavagutti S V."/>
        </authorList>
    </citation>
    <scope>NUCLEOTIDE SEQUENCE</scope>
</reference>
<protein>
    <submittedName>
        <fullName evidence="1">Unannotated protein</fullName>
    </submittedName>
</protein>
<accession>A0A6J6ZTG5</accession>